<evidence type="ECO:0000313" key="2">
    <source>
        <dbReference type="EMBL" id="MDT0559135.1"/>
    </source>
</evidence>
<sequence>MGLFWDLIQQNELEEQKGKAESLEGRIADLEDDLSKTKALLLKTLKILEERSGKDINDDGQIG</sequence>
<accession>A0ABU2YPG2</accession>
<keyword evidence="3" id="KW-1185">Reference proteome</keyword>
<comment type="caution">
    <text evidence="2">The sequence shown here is derived from an EMBL/GenBank/DDBJ whole genome shotgun (WGS) entry which is preliminary data.</text>
</comment>
<keyword evidence="1" id="KW-0175">Coiled coil</keyword>
<protein>
    <submittedName>
        <fullName evidence="2">Uncharacterized protein</fullName>
    </submittedName>
</protein>
<name>A0ABU2YPG2_9FLAO</name>
<evidence type="ECO:0000313" key="3">
    <source>
        <dbReference type="Proteomes" id="UP001259492"/>
    </source>
</evidence>
<dbReference type="Proteomes" id="UP001259492">
    <property type="component" value="Unassembled WGS sequence"/>
</dbReference>
<reference evidence="2 3" key="1">
    <citation type="submission" date="2023-09" db="EMBL/GenBank/DDBJ databases">
        <authorList>
            <person name="Rey-Velasco X."/>
        </authorList>
    </citation>
    <scope>NUCLEOTIDE SEQUENCE [LARGE SCALE GENOMIC DNA]</scope>
    <source>
        <strain evidence="2 3">W332</strain>
    </source>
</reference>
<organism evidence="2 3">
    <name type="scientific">Microcosmobacter mediterraneus</name>
    <dbReference type="NCBI Taxonomy" id="3075607"/>
    <lineage>
        <taxon>Bacteria</taxon>
        <taxon>Pseudomonadati</taxon>
        <taxon>Bacteroidota</taxon>
        <taxon>Flavobacteriia</taxon>
        <taxon>Flavobacteriales</taxon>
        <taxon>Flavobacteriaceae</taxon>
        <taxon>Microcosmobacter</taxon>
    </lineage>
</organism>
<proteinExistence type="predicted"/>
<gene>
    <name evidence="2" type="ORF">RM697_10770</name>
</gene>
<evidence type="ECO:0000256" key="1">
    <source>
        <dbReference type="SAM" id="Coils"/>
    </source>
</evidence>
<feature type="coiled-coil region" evidence="1">
    <location>
        <begin position="13"/>
        <end position="40"/>
    </location>
</feature>
<dbReference type="RefSeq" id="WP_311427901.1">
    <property type="nucleotide sequence ID" value="NZ_JAVRIA010000006.1"/>
</dbReference>
<dbReference type="EMBL" id="JAVRIA010000006">
    <property type="protein sequence ID" value="MDT0559135.1"/>
    <property type="molecule type" value="Genomic_DNA"/>
</dbReference>